<evidence type="ECO:0000313" key="3">
    <source>
        <dbReference type="Proteomes" id="UP000008810"/>
    </source>
</evidence>
<reference evidence="1" key="2">
    <citation type="submission" date="2017-06" db="EMBL/GenBank/DDBJ databases">
        <title>WGS assembly of Brachypodium distachyon.</title>
        <authorList>
            <consortium name="The International Brachypodium Initiative"/>
            <person name="Lucas S."/>
            <person name="Harmon-Smith M."/>
            <person name="Lail K."/>
            <person name="Tice H."/>
            <person name="Grimwood J."/>
            <person name="Bruce D."/>
            <person name="Barry K."/>
            <person name="Shu S."/>
            <person name="Lindquist E."/>
            <person name="Wang M."/>
            <person name="Pitluck S."/>
            <person name="Vogel J.P."/>
            <person name="Garvin D.F."/>
            <person name="Mockler T.C."/>
            <person name="Schmutz J."/>
            <person name="Rokhsar D."/>
            <person name="Bevan M.W."/>
        </authorList>
    </citation>
    <scope>NUCLEOTIDE SEQUENCE</scope>
    <source>
        <strain evidence="1">Bd21</strain>
    </source>
</reference>
<evidence type="ECO:0000313" key="2">
    <source>
        <dbReference type="EnsemblPlants" id="KQK16192"/>
    </source>
</evidence>
<name>A0A0Q3GZ95_BRADI</name>
<evidence type="ECO:0000313" key="1">
    <source>
        <dbReference type="EMBL" id="KQK16192.1"/>
    </source>
</evidence>
<proteinExistence type="predicted"/>
<accession>A0A0Q3GZ95</accession>
<dbReference type="InParanoid" id="A0A0Q3GZ95"/>
<dbReference type="EMBL" id="CM000880">
    <property type="protein sequence ID" value="KQK16192.1"/>
    <property type="molecule type" value="Genomic_DNA"/>
</dbReference>
<protein>
    <submittedName>
        <fullName evidence="1 2">Uncharacterized protein</fullName>
    </submittedName>
</protein>
<dbReference type="Gramene" id="KQK16192">
    <property type="protein sequence ID" value="KQK16192"/>
    <property type="gene ID" value="BRADI_1g27316v3"/>
</dbReference>
<keyword evidence="3" id="KW-1185">Reference proteome</keyword>
<dbReference type="EnsemblPlants" id="KQK16192">
    <property type="protein sequence ID" value="KQK16192"/>
    <property type="gene ID" value="BRADI_1g27316v3"/>
</dbReference>
<reference evidence="1 2" key="1">
    <citation type="journal article" date="2010" name="Nature">
        <title>Genome sequencing and analysis of the model grass Brachypodium distachyon.</title>
        <authorList>
            <consortium name="International Brachypodium Initiative"/>
        </authorList>
    </citation>
    <scope>NUCLEOTIDE SEQUENCE [LARGE SCALE GENOMIC DNA]</scope>
    <source>
        <strain evidence="1 2">Bd21</strain>
    </source>
</reference>
<reference evidence="2" key="3">
    <citation type="submission" date="2018-08" db="UniProtKB">
        <authorList>
            <consortium name="EnsemblPlants"/>
        </authorList>
    </citation>
    <scope>IDENTIFICATION</scope>
    <source>
        <strain evidence="2">cv. Bd21</strain>
    </source>
</reference>
<organism evidence="1">
    <name type="scientific">Brachypodium distachyon</name>
    <name type="common">Purple false brome</name>
    <name type="synonym">Trachynia distachya</name>
    <dbReference type="NCBI Taxonomy" id="15368"/>
    <lineage>
        <taxon>Eukaryota</taxon>
        <taxon>Viridiplantae</taxon>
        <taxon>Streptophyta</taxon>
        <taxon>Embryophyta</taxon>
        <taxon>Tracheophyta</taxon>
        <taxon>Spermatophyta</taxon>
        <taxon>Magnoliopsida</taxon>
        <taxon>Liliopsida</taxon>
        <taxon>Poales</taxon>
        <taxon>Poaceae</taxon>
        <taxon>BOP clade</taxon>
        <taxon>Pooideae</taxon>
        <taxon>Stipodae</taxon>
        <taxon>Brachypodieae</taxon>
        <taxon>Brachypodium</taxon>
    </lineage>
</organism>
<dbReference type="AlphaFoldDB" id="A0A0Q3GZ95"/>
<sequence length="69" mass="7532">MALTPNVQVSFLNMHIEDLCVIALRKKRGKNLCQHLSSITVAVKVDRKLPMSGGGGGFFGWSCSVLHFS</sequence>
<dbReference type="Proteomes" id="UP000008810">
    <property type="component" value="Chromosome 1"/>
</dbReference>
<gene>
    <name evidence="1" type="ORF">BRADI_1g27316v3</name>
</gene>